<dbReference type="OrthoDB" id="5504491at2"/>
<dbReference type="PANTHER" id="PTHR43434">
    <property type="entry name" value="PHOSPHOGLYCOLATE PHOSPHATASE"/>
    <property type="match status" value="1"/>
</dbReference>
<keyword evidence="5 9" id="KW-0704">Schiff base</keyword>
<dbReference type="Pfam" id="PF00702">
    <property type="entry name" value="Hydrolase"/>
    <property type="match status" value="1"/>
</dbReference>
<feature type="binding site" evidence="9">
    <location>
        <position position="32"/>
    </location>
    <ligand>
        <name>Mg(2+)</name>
        <dbReference type="ChEBI" id="CHEBI:18420"/>
    </ligand>
</feature>
<dbReference type="GO" id="GO:0005829">
    <property type="term" value="C:cytosol"/>
    <property type="evidence" value="ECO:0007669"/>
    <property type="project" value="TreeGrafter"/>
</dbReference>
<dbReference type="SFLD" id="SFLDG01129">
    <property type="entry name" value="C1.5:_HAD__Beta-PGM__Phosphata"/>
    <property type="match status" value="1"/>
</dbReference>
<evidence type="ECO:0000313" key="10">
    <source>
        <dbReference type="EMBL" id="ANJ76129.1"/>
    </source>
</evidence>
<dbReference type="FunFam" id="1.10.150.240:FF:000006">
    <property type="entry name" value="Phosphonoacetaldehyde hydrolase"/>
    <property type="match status" value="1"/>
</dbReference>
<evidence type="ECO:0000256" key="9">
    <source>
        <dbReference type="HAMAP-Rule" id="MF_01375"/>
    </source>
</evidence>
<keyword evidence="4 9" id="KW-0460">Magnesium</keyword>
<dbReference type="SFLD" id="SFLDS00003">
    <property type="entry name" value="Haloacid_Dehalogenase"/>
    <property type="match status" value="1"/>
</dbReference>
<evidence type="ECO:0000256" key="2">
    <source>
        <dbReference type="ARBA" id="ARBA00022723"/>
    </source>
</evidence>
<proteinExistence type="inferred from homology"/>
<comment type="similarity">
    <text evidence="9">Belongs to the HAD-like hydrolase superfamily. PhnX family.</text>
</comment>
<dbReference type="GeneID" id="61528527"/>
<dbReference type="SFLD" id="SFLDF00038">
    <property type="entry name" value="phosphonoacetaldehyde_hydrolas"/>
    <property type="match status" value="1"/>
</dbReference>
<comment type="function">
    <text evidence="7 9">Involved in phosphonate degradation.</text>
</comment>
<dbReference type="STRING" id="190721.ACS15_4485"/>
<dbReference type="InterPro" id="IPR006323">
    <property type="entry name" value="Phosphonoacetald_hydro"/>
</dbReference>
<comment type="cofactor">
    <cofactor evidence="9">
        <name>Mg(2+)</name>
        <dbReference type="ChEBI" id="CHEBI:18420"/>
    </cofactor>
    <text evidence="9">Binds 1 Mg(2+) ion per subunit.</text>
</comment>
<name>A0A192A6W1_9RALS</name>
<dbReference type="NCBIfam" id="TIGR01422">
    <property type="entry name" value="phosphonatase"/>
    <property type="match status" value="1"/>
</dbReference>
<dbReference type="HAMAP" id="MF_01375">
    <property type="entry name" value="PhnX"/>
    <property type="match status" value="1"/>
</dbReference>
<dbReference type="GO" id="GO:0006281">
    <property type="term" value="P:DNA repair"/>
    <property type="evidence" value="ECO:0007669"/>
    <property type="project" value="TreeGrafter"/>
</dbReference>
<comment type="catalytic activity">
    <reaction evidence="6 9">
        <text>phosphonoacetaldehyde + H2O = acetaldehyde + phosphate + H(+)</text>
        <dbReference type="Rhea" id="RHEA:18905"/>
        <dbReference type="ChEBI" id="CHEBI:15343"/>
        <dbReference type="ChEBI" id="CHEBI:15377"/>
        <dbReference type="ChEBI" id="CHEBI:15378"/>
        <dbReference type="ChEBI" id="CHEBI:43474"/>
        <dbReference type="ChEBI" id="CHEBI:58383"/>
        <dbReference type="EC" id="3.11.1.1"/>
    </reaction>
</comment>
<keyword evidence="2 9" id="KW-0479">Metal-binding</keyword>
<evidence type="ECO:0000256" key="4">
    <source>
        <dbReference type="ARBA" id="ARBA00022842"/>
    </source>
</evidence>
<evidence type="ECO:0000256" key="8">
    <source>
        <dbReference type="ARBA" id="ARBA00066472"/>
    </source>
</evidence>
<keyword evidence="3 9" id="KW-0378">Hydrolase</keyword>
<dbReference type="GO" id="GO:0019700">
    <property type="term" value="P:organic phosphonate catabolic process"/>
    <property type="evidence" value="ECO:0007669"/>
    <property type="project" value="InterPro"/>
</dbReference>
<accession>A0A192A6W1</accession>
<organism evidence="10 11">
    <name type="scientific">Ralstonia insidiosa</name>
    <dbReference type="NCBI Taxonomy" id="190721"/>
    <lineage>
        <taxon>Bacteria</taxon>
        <taxon>Pseudomonadati</taxon>
        <taxon>Pseudomonadota</taxon>
        <taxon>Betaproteobacteria</taxon>
        <taxon>Burkholderiales</taxon>
        <taxon>Burkholderiaceae</taxon>
        <taxon>Ralstonia</taxon>
    </lineage>
</organism>
<feature type="binding site" evidence="9">
    <location>
        <position position="34"/>
    </location>
    <ligand>
        <name>Mg(2+)</name>
        <dbReference type="ChEBI" id="CHEBI:18420"/>
    </ligand>
</feature>
<dbReference type="InterPro" id="IPR050155">
    <property type="entry name" value="HAD-like_hydrolase_sf"/>
</dbReference>
<keyword evidence="11" id="KW-1185">Reference proteome</keyword>
<protein>
    <recommendedName>
        <fullName evidence="8 9">Phosphonoacetaldehyde hydrolase</fullName>
        <shortName evidence="9">Phosphonatase</shortName>
        <ecNumber evidence="8 9">3.11.1.1</ecNumber>
    </recommendedName>
    <alternativeName>
        <fullName evidence="9">Phosphonoacetaldehyde phosphonohydrolase</fullName>
    </alternativeName>
</protein>
<dbReference type="GO" id="GO:0050194">
    <property type="term" value="F:phosphonoacetaldehyde hydrolase activity"/>
    <property type="evidence" value="ECO:0007669"/>
    <property type="project" value="UniProtKB-UniRule"/>
</dbReference>
<dbReference type="Gene3D" id="3.40.50.1000">
    <property type="entry name" value="HAD superfamily/HAD-like"/>
    <property type="match status" value="1"/>
</dbReference>
<dbReference type="Gene3D" id="1.10.150.240">
    <property type="entry name" value="Putative phosphatase, domain 2"/>
    <property type="match status" value="1"/>
</dbReference>
<feature type="active site" description="Schiff-base intermediate with substrate" evidence="9">
    <location>
        <position position="73"/>
    </location>
</feature>
<dbReference type="SUPFAM" id="SSF56784">
    <property type="entry name" value="HAD-like"/>
    <property type="match status" value="1"/>
</dbReference>
<evidence type="ECO:0000313" key="11">
    <source>
        <dbReference type="Proteomes" id="UP000078572"/>
    </source>
</evidence>
<gene>
    <name evidence="9" type="primary">phnX</name>
    <name evidence="10" type="ORF">A9Y76_21050</name>
</gene>
<dbReference type="InterPro" id="IPR006439">
    <property type="entry name" value="HAD-SF_hydro_IA"/>
</dbReference>
<dbReference type="GO" id="GO:0008967">
    <property type="term" value="F:phosphoglycolate phosphatase activity"/>
    <property type="evidence" value="ECO:0007669"/>
    <property type="project" value="TreeGrafter"/>
</dbReference>
<dbReference type="RefSeq" id="WP_064809043.1">
    <property type="nucleotide sequence ID" value="NZ_CP016023.1"/>
</dbReference>
<evidence type="ECO:0000256" key="1">
    <source>
        <dbReference type="ARBA" id="ARBA00011738"/>
    </source>
</evidence>
<reference evidence="11" key="1">
    <citation type="submission" date="2016-06" db="EMBL/GenBank/DDBJ databases">
        <authorList>
            <person name="Xu Y."/>
            <person name="Nagy A."/>
            <person name="Yan X."/>
            <person name="Kim S.W."/>
            <person name="Haley B."/>
            <person name="Liu N.T."/>
            <person name="Nou X."/>
        </authorList>
    </citation>
    <scope>NUCLEOTIDE SEQUENCE [LARGE SCALE GENOMIC DNA]</scope>
    <source>
        <strain evidence="11">ATCC 49129</strain>
    </source>
</reference>
<dbReference type="InterPro" id="IPR036412">
    <property type="entry name" value="HAD-like_sf"/>
</dbReference>
<evidence type="ECO:0000256" key="7">
    <source>
        <dbReference type="ARBA" id="ARBA00056573"/>
    </source>
</evidence>
<evidence type="ECO:0000256" key="6">
    <source>
        <dbReference type="ARBA" id="ARBA00052005"/>
    </source>
</evidence>
<dbReference type="EMBL" id="CP016023">
    <property type="protein sequence ID" value="ANJ76129.1"/>
    <property type="molecule type" value="Genomic_DNA"/>
</dbReference>
<evidence type="ECO:0000256" key="5">
    <source>
        <dbReference type="ARBA" id="ARBA00023270"/>
    </source>
</evidence>
<sequence length="292" mass="31156">MGDASPITARQAGTDRINPGATPLRLEAAVLDWAGTVVDFGSFAPTQIFVEAFGEFGVAITLDEARGPMGLGKWDHIRTLCNDGAIAARFSLAHGRMPTDDDVTAIYNRFMPLQIEKVGAHSAMIPGALETIAALREAGLKIGTCSGYPRAVMDRVVELAAKAGYSPDCVIACDEVPRARPWPAQALRCVVDLAIGDVAACVKVDDTVPGIEEGRRAGMWTVALLMSGNALGLPYEQYAALSADERARHRVAISAGFAACRPHYEIDTIADLPEVVADINRRLARGERPQCV</sequence>
<evidence type="ECO:0000256" key="3">
    <source>
        <dbReference type="ARBA" id="ARBA00022801"/>
    </source>
</evidence>
<dbReference type="SFLD" id="SFLDG01135">
    <property type="entry name" value="C1.5.6:_HAD__Beta-PGM__Phospha"/>
    <property type="match status" value="1"/>
</dbReference>
<dbReference type="NCBIfam" id="TIGR01509">
    <property type="entry name" value="HAD-SF-IA-v3"/>
    <property type="match status" value="1"/>
</dbReference>
<feature type="binding site" evidence="9">
    <location>
        <position position="206"/>
    </location>
    <ligand>
        <name>Mg(2+)</name>
        <dbReference type="ChEBI" id="CHEBI:18420"/>
    </ligand>
</feature>
<dbReference type="GO" id="GO:0000287">
    <property type="term" value="F:magnesium ion binding"/>
    <property type="evidence" value="ECO:0007669"/>
    <property type="project" value="UniProtKB-UniRule"/>
</dbReference>
<dbReference type="EC" id="3.11.1.1" evidence="8 9"/>
<dbReference type="Proteomes" id="UP000078572">
    <property type="component" value="Chromosome 2"/>
</dbReference>
<comment type="subunit">
    <text evidence="1 9">Homodimer.</text>
</comment>
<feature type="active site" description="Nucleophile" evidence="9">
    <location>
        <position position="32"/>
    </location>
</feature>
<dbReference type="PANTHER" id="PTHR43434:SF19">
    <property type="entry name" value="PHOSPHONOACETALDEHYDE HYDROLASE"/>
    <property type="match status" value="1"/>
</dbReference>
<dbReference type="InterPro" id="IPR023214">
    <property type="entry name" value="HAD_sf"/>
</dbReference>
<dbReference type="AlphaFoldDB" id="A0A192A6W1"/>
<dbReference type="InterPro" id="IPR023198">
    <property type="entry name" value="PGP-like_dom2"/>
</dbReference>